<evidence type="ECO:0000256" key="1">
    <source>
        <dbReference type="SAM" id="SignalP"/>
    </source>
</evidence>
<protein>
    <submittedName>
        <fullName evidence="2">Uncharacterized protein</fullName>
    </submittedName>
</protein>
<organism evidence="2 3">
    <name type="scientific">Trichostrongylus colubriformis</name>
    <name type="common">Black scour worm</name>
    <dbReference type="NCBI Taxonomy" id="6319"/>
    <lineage>
        <taxon>Eukaryota</taxon>
        <taxon>Metazoa</taxon>
        <taxon>Ecdysozoa</taxon>
        <taxon>Nematoda</taxon>
        <taxon>Chromadorea</taxon>
        <taxon>Rhabditida</taxon>
        <taxon>Rhabditina</taxon>
        <taxon>Rhabditomorpha</taxon>
        <taxon>Strongyloidea</taxon>
        <taxon>Trichostrongylidae</taxon>
        <taxon>Trichostrongylus</taxon>
    </lineage>
</organism>
<keyword evidence="3" id="KW-1185">Reference proteome</keyword>
<feature type="signal peptide" evidence="1">
    <location>
        <begin position="1"/>
        <end position="17"/>
    </location>
</feature>
<evidence type="ECO:0000313" key="3">
    <source>
        <dbReference type="Proteomes" id="UP001331761"/>
    </source>
</evidence>
<gene>
    <name evidence="2" type="ORF">GCK32_011515</name>
</gene>
<sequence>MLSYTFVVLTLLGSTTAKDISRAKRQTLGYYLCGTSSNGSNSFILSNSYYSPLSSNCQTACSNINCNQYNGQYNGQYIIAYVGGGQYDPCASSCCGGSNTLNNWPTLGNGYYNPYATNVIGNGVSSYINTNPLTQVGPGPVIISNGIRRSPLPAAFTGTISNGVLLCGGNEPAGGYCSGNGQCPSGHVCVAGNVCCRCAVGASSGTCPSGNDSECPVGYGCAVSLNCCPTEIRPGQGLSVCGVNGDCEDGFECGKGNLCYPIG</sequence>
<proteinExistence type="predicted"/>
<name>A0AAN8FS20_TRICO</name>
<feature type="chain" id="PRO_5043042983" evidence="1">
    <location>
        <begin position="18"/>
        <end position="263"/>
    </location>
</feature>
<evidence type="ECO:0000313" key="2">
    <source>
        <dbReference type="EMBL" id="KAK5982374.1"/>
    </source>
</evidence>
<keyword evidence="1" id="KW-0732">Signal</keyword>
<accession>A0AAN8FS20</accession>
<reference evidence="2 3" key="1">
    <citation type="submission" date="2019-10" db="EMBL/GenBank/DDBJ databases">
        <title>Assembly and Annotation for the nematode Trichostrongylus colubriformis.</title>
        <authorList>
            <person name="Martin J."/>
        </authorList>
    </citation>
    <scope>NUCLEOTIDE SEQUENCE [LARGE SCALE GENOMIC DNA]</scope>
    <source>
        <strain evidence="2">G859</strain>
        <tissue evidence="2">Whole worm</tissue>
    </source>
</reference>
<comment type="caution">
    <text evidence="2">The sequence shown here is derived from an EMBL/GenBank/DDBJ whole genome shotgun (WGS) entry which is preliminary data.</text>
</comment>
<dbReference type="AlphaFoldDB" id="A0AAN8FS20"/>
<dbReference type="Proteomes" id="UP001331761">
    <property type="component" value="Unassembled WGS sequence"/>
</dbReference>
<dbReference type="EMBL" id="WIXE01005205">
    <property type="protein sequence ID" value="KAK5982374.1"/>
    <property type="molecule type" value="Genomic_DNA"/>
</dbReference>